<dbReference type="Gene3D" id="3.60.20.10">
    <property type="entry name" value="Glutamine Phosphoribosylpyrophosphate, subunit 1, domain 1"/>
    <property type="match status" value="1"/>
</dbReference>
<dbReference type="Gene3D" id="1.10.1400.10">
    <property type="match status" value="1"/>
</dbReference>
<name>A0A845M414_9RHOB</name>
<keyword evidence="3" id="KW-0865">Zymogen</keyword>
<organism evidence="6 7">
    <name type="scientific">Maritimibacter harenae</name>
    <dbReference type="NCBI Taxonomy" id="2606218"/>
    <lineage>
        <taxon>Bacteria</taxon>
        <taxon>Pseudomonadati</taxon>
        <taxon>Pseudomonadota</taxon>
        <taxon>Alphaproteobacteria</taxon>
        <taxon>Rhodobacterales</taxon>
        <taxon>Roseobacteraceae</taxon>
        <taxon>Maritimibacter</taxon>
    </lineage>
</organism>
<feature type="active site" description="Nucleophile" evidence="4">
    <location>
        <position position="265"/>
    </location>
</feature>
<dbReference type="GO" id="GO:0046872">
    <property type="term" value="F:metal ion binding"/>
    <property type="evidence" value="ECO:0007669"/>
    <property type="project" value="UniProtKB-KW"/>
</dbReference>
<keyword evidence="2" id="KW-0378">Hydrolase</keyword>
<feature type="binding site" evidence="5">
    <location>
        <position position="337"/>
    </location>
    <ligand>
        <name>Ca(2+)</name>
        <dbReference type="ChEBI" id="CHEBI:29108"/>
    </ligand>
</feature>
<keyword evidence="5" id="KW-0106">Calcium</keyword>
<dbReference type="SUPFAM" id="SSF56235">
    <property type="entry name" value="N-terminal nucleophile aminohydrolases (Ntn hydrolases)"/>
    <property type="match status" value="1"/>
</dbReference>
<feature type="binding site" evidence="5">
    <location>
        <position position="195"/>
    </location>
    <ligand>
        <name>Ca(2+)</name>
        <dbReference type="ChEBI" id="CHEBI:29108"/>
    </ligand>
</feature>
<dbReference type="InterPro" id="IPR029055">
    <property type="entry name" value="Ntn_hydrolases_N"/>
</dbReference>
<dbReference type="Gene3D" id="1.10.439.10">
    <property type="entry name" value="Penicillin Amidohydrolase, domain 1"/>
    <property type="match status" value="1"/>
</dbReference>
<dbReference type="EMBL" id="WTUX01000011">
    <property type="protein sequence ID" value="MZR13148.1"/>
    <property type="molecule type" value="Genomic_DNA"/>
</dbReference>
<dbReference type="PANTHER" id="PTHR34218:SF4">
    <property type="entry name" value="ACYL-HOMOSERINE LACTONE ACYLASE QUIP"/>
    <property type="match status" value="1"/>
</dbReference>
<evidence type="ECO:0000256" key="3">
    <source>
        <dbReference type="ARBA" id="ARBA00023145"/>
    </source>
</evidence>
<keyword evidence="5" id="KW-0479">Metal-binding</keyword>
<dbReference type="RefSeq" id="WP_161351252.1">
    <property type="nucleotide sequence ID" value="NZ_WTUX01000011.1"/>
</dbReference>
<evidence type="ECO:0000256" key="4">
    <source>
        <dbReference type="PIRSR" id="PIRSR001227-1"/>
    </source>
</evidence>
<dbReference type="InterPro" id="IPR014395">
    <property type="entry name" value="Pen/GL7ACA/AHL_acylase"/>
</dbReference>
<evidence type="ECO:0000313" key="6">
    <source>
        <dbReference type="EMBL" id="MZR13148.1"/>
    </source>
</evidence>
<feature type="binding site" evidence="5">
    <location>
        <position position="340"/>
    </location>
    <ligand>
        <name>Ca(2+)</name>
        <dbReference type="ChEBI" id="CHEBI:29108"/>
    </ligand>
</feature>
<evidence type="ECO:0000256" key="1">
    <source>
        <dbReference type="ARBA" id="ARBA00006586"/>
    </source>
</evidence>
<evidence type="ECO:0000313" key="7">
    <source>
        <dbReference type="Proteomes" id="UP000467322"/>
    </source>
</evidence>
<dbReference type="CDD" id="cd03747">
    <property type="entry name" value="Ntn_PGA_like"/>
    <property type="match status" value="1"/>
</dbReference>
<proteinExistence type="inferred from homology"/>
<dbReference type="AlphaFoldDB" id="A0A845M414"/>
<dbReference type="InterPro" id="IPR043146">
    <property type="entry name" value="Penicillin_amidase_N_B-knob"/>
</dbReference>
<reference evidence="6 7" key="1">
    <citation type="submission" date="2019-12" db="EMBL/GenBank/DDBJ databases">
        <title>Maritimibacter sp. nov. sp. isolated from sea sand.</title>
        <authorList>
            <person name="Kim J."/>
            <person name="Jeong S.E."/>
            <person name="Jung H.S."/>
            <person name="Jeon C.O."/>
        </authorList>
    </citation>
    <scope>NUCLEOTIDE SEQUENCE [LARGE SCALE GENOMIC DNA]</scope>
    <source>
        <strain evidence="6 7">DP07</strain>
    </source>
</reference>
<dbReference type="PANTHER" id="PTHR34218">
    <property type="entry name" value="PEPTIDASE S45 PENICILLIN AMIDASE"/>
    <property type="match status" value="1"/>
</dbReference>
<dbReference type="Gene3D" id="2.30.120.10">
    <property type="match status" value="1"/>
</dbReference>
<dbReference type="InterPro" id="IPR023343">
    <property type="entry name" value="Penicillin_amidase_dom1"/>
</dbReference>
<dbReference type="Proteomes" id="UP000467322">
    <property type="component" value="Unassembled WGS sequence"/>
</dbReference>
<dbReference type="Pfam" id="PF01804">
    <property type="entry name" value="Penicil_amidase"/>
    <property type="match status" value="1"/>
</dbReference>
<dbReference type="InterPro" id="IPR002692">
    <property type="entry name" value="S45"/>
</dbReference>
<sequence length="825" mass="90764">MASLFKWTVRLVSAALVLAGIALAFTYYLASRSLPDYDATRSVNGLTAPVEIVRNNVNVPHIFGESDRDVFFGLGYAHAQDRLWQMVTMRRTAQGRLSEMFGERTLKSDELMRRLDIYRLAQASVEAQDAQTRAALEAYARGVNAWLDRVNNEALGRGAPEFFLFDNAISPWVPADSIAILKLMGLRLSTHLSAEVLRARTSLVLEPERVADILPDAPGDGLAALPDYAALFDGVRGATDFAAYDAGPEETPFYPVPEQAFAGASNAWAAAPDRSAAGGTLLANDPHLGFSAPTLWYLARLELSSGDVIGGTIPGMPLMLLGRSADFAWGLTASYLDDQDVMIEEVNPDNPDEVRGLDGWTPLTTRSSIIRVKDKAPVTVKLRWSANGPILPPNHFNLGAVTPPGHIAAVSWTLLRDRDTSMSAAMKLMQAGSITEGIAAGADFIAPSMNVTMVDENAIALKTIGYAPRRDADHMTYGRLPAPGWRAENRWLGRETYAANPQFVSPSGGIVGNTNNKLLDRPFPLHVSYDWGDTQRIQRWEFLMQNREVHTRESFMEAQLDTVSVTARNLLPLVGADLWYTGEAAPDGTPERRRQIALDLLANWNGEMNEHLPEPLIYMAWMRALQNRLIRDELGPLTAAFPHLEPIFVERVFRDIDGAGVWCDVVQSAPTETCTDMARLALDDALLWIDEVYGGSDESLRWGDAHEATHDHPVLGTIPVLRWFVNIRQSTSGGDNTLMRGLTSGRDPDPFLNVHGAGYRGVYDFADPNSSLFVTATGQSGHFLSRHYDDLGELWRRGEYVPMSLDPELARAASVGTTILRPVTR</sequence>
<evidence type="ECO:0000256" key="5">
    <source>
        <dbReference type="PIRSR" id="PIRSR001227-2"/>
    </source>
</evidence>
<comment type="similarity">
    <text evidence="1">Belongs to the peptidase S45 family.</text>
</comment>
<dbReference type="GO" id="GO:0017000">
    <property type="term" value="P:antibiotic biosynthetic process"/>
    <property type="evidence" value="ECO:0007669"/>
    <property type="project" value="InterPro"/>
</dbReference>
<dbReference type="InterPro" id="IPR043147">
    <property type="entry name" value="Penicillin_amidase_A-knob"/>
</dbReference>
<keyword evidence="7" id="KW-1185">Reference proteome</keyword>
<accession>A0A845M414</accession>
<dbReference type="PIRSF" id="PIRSF001227">
    <property type="entry name" value="Pen_acylase"/>
    <property type="match status" value="1"/>
</dbReference>
<comment type="cofactor">
    <cofactor evidence="5">
        <name>Ca(2+)</name>
        <dbReference type="ChEBI" id="CHEBI:29108"/>
    </cofactor>
    <text evidence="5">Binds 1 Ca(2+) ion per dimer.</text>
</comment>
<gene>
    <name evidence="6" type="ORF">GQE99_08965</name>
</gene>
<dbReference type="GO" id="GO:0016811">
    <property type="term" value="F:hydrolase activity, acting on carbon-nitrogen (but not peptide) bonds, in linear amides"/>
    <property type="evidence" value="ECO:0007669"/>
    <property type="project" value="InterPro"/>
</dbReference>
<evidence type="ECO:0000256" key="2">
    <source>
        <dbReference type="ARBA" id="ARBA00022801"/>
    </source>
</evidence>
<protein>
    <submittedName>
        <fullName evidence="6">Penicillin acylase family protein</fullName>
    </submittedName>
</protein>
<comment type="caution">
    <text evidence="6">The sequence shown here is derived from an EMBL/GenBank/DDBJ whole genome shotgun (WGS) entry which is preliminary data.</text>
</comment>